<reference evidence="9" key="1">
    <citation type="submission" date="2020-12" db="EMBL/GenBank/DDBJ databases">
        <title>Metabolic potential, ecology and presence of endohyphal bacteria is reflected in genomic diversity of Mucoromycotina.</title>
        <authorList>
            <person name="Muszewska A."/>
            <person name="Okrasinska A."/>
            <person name="Steczkiewicz K."/>
            <person name="Drgas O."/>
            <person name="Orlowska M."/>
            <person name="Perlinska-Lenart U."/>
            <person name="Aleksandrzak-Piekarczyk T."/>
            <person name="Szatraj K."/>
            <person name="Zielenkiewicz U."/>
            <person name="Pilsyk S."/>
            <person name="Malc E."/>
            <person name="Mieczkowski P."/>
            <person name="Kruszewska J.S."/>
            <person name="Biernat P."/>
            <person name="Pawlowska J."/>
        </authorList>
    </citation>
    <scope>NUCLEOTIDE SEQUENCE</scope>
    <source>
        <strain evidence="9">WA0000051536</strain>
    </source>
</reference>
<evidence type="ECO:0000256" key="6">
    <source>
        <dbReference type="SAM" id="MobiDB-lite"/>
    </source>
</evidence>
<dbReference type="GO" id="GO:0000724">
    <property type="term" value="P:double-strand break repair via homologous recombination"/>
    <property type="evidence" value="ECO:0007669"/>
    <property type="project" value="TreeGrafter"/>
</dbReference>
<dbReference type="PROSITE" id="PS51194">
    <property type="entry name" value="HELICASE_CTER"/>
    <property type="match status" value="1"/>
</dbReference>
<feature type="compositionally biased region" description="Polar residues" evidence="6">
    <location>
        <begin position="901"/>
        <end position="916"/>
    </location>
</feature>
<feature type="region of interest" description="Disordered" evidence="6">
    <location>
        <begin position="871"/>
        <end position="928"/>
    </location>
</feature>
<dbReference type="PANTHER" id="PTHR13710:SF154">
    <property type="entry name" value="RECQ HELICASE, PUTATIVE (AFU_ORTHOLOGUE AFUA_6G14720)-RELATED"/>
    <property type="match status" value="1"/>
</dbReference>
<dbReference type="SMART" id="SM00490">
    <property type="entry name" value="HELICc"/>
    <property type="match status" value="1"/>
</dbReference>
<evidence type="ECO:0000256" key="1">
    <source>
        <dbReference type="ARBA" id="ARBA00005446"/>
    </source>
</evidence>
<dbReference type="Pfam" id="PF00270">
    <property type="entry name" value="DEAD"/>
    <property type="match status" value="1"/>
</dbReference>
<dbReference type="GO" id="GO:0005524">
    <property type="term" value="F:ATP binding"/>
    <property type="evidence" value="ECO:0007669"/>
    <property type="project" value="UniProtKB-KW"/>
</dbReference>
<dbReference type="SUPFAM" id="SSF52540">
    <property type="entry name" value="P-loop containing nucleoside triphosphate hydrolases"/>
    <property type="match status" value="1"/>
</dbReference>
<evidence type="ECO:0000259" key="7">
    <source>
        <dbReference type="PROSITE" id="PS51192"/>
    </source>
</evidence>
<dbReference type="Proteomes" id="UP000612746">
    <property type="component" value="Unassembled WGS sequence"/>
</dbReference>
<dbReference type="GO" id="GO:0003676">
    <property type="term" value="F:nucleic acid binding"/>
    <property type="evidence" value="ECO:0007669"/>
    <property type="project" value="InterPro"/>
</dbReference>
<dbReference type="GO" id="GO:0009378">
    <property type="term" value="F:four-way junction helicase activity"/>
    <property type="evidence" value="ECO:0007669"/>
    <property type="project" value="TreeGrafter"/>
</dbReference>
<evidence type="ECO:0000313" key="9">
    <source>
        <dbReference type="EMBL" id="KAG2175804.1"/>
    </source>
</evidence>
<evidence type="ECO:0000259" key="8">
    <source>
        <dbReference type="PROSITE" id="PS51194"/>
    </source>
</evidence>
<proteinExistence type="inferred from homology"/>
<sequence length="1544" mass="174228">MSERSTTAPLLEAECDALPLYLRVMPEFRVVLCKTHGCCYTRQNLSRHLLREHQLKGIERKRIESSSQLNDIAISITDVVQPRDGSNEIRGLPSLPGFLCHFSECNFRSINVDEIQKHYNKEHQWKVASKGAIPWKEAYMQSLFQQSQCRQYFAVILADQVHQSSNPQYIYPRGKAPNNSPISTPPPVLDNALDQIMGRYQRVGLIEVQSQPQRDTVEDARHVSELTPWMKRTSIQIHLSGLQFDKIGPSYSLPSVENERLLFLICESVGRVLQKTIAVLVADQNVEARVLSRRNARLLNTFRSEGISQIAFSELQNQKTRRKYIEAWKRLMCYWERVQNQGHLRDTLFKPSDRQLEAWCVATDAARELASQMDLGRDEVESKPFCDRLDKAVLEFSIAIIQHSVPHRKFDSVLVSYAAVCFWSPKTKSWLAIGNYTSFLSQLIYDCQTLVLAQVLAMAGDDRDADIGAMIVEIRDQWLLNDTEGPFVELQENRLFGMLLGKTEVPPAQIRWYADGETLVYQDVIFHLSDLHRIIFEGIAEARKIFDEELCLSGHSSPACDIPSLDLRLLVDNWDATSAGHSFLTDSRNSAYLDPLKDWLFTRAVKTQALFNTFWSQTAEGNWEVSADAVQQYENAVQRFLQAIMVPFFIGSGQQARRPEFISIKWRNTTLVTRELFLHDGQMLFALSYHKARSRTNGSRWIARFLLPEVAQLITLYLAIVQPFRRFLHDEKPGSGAVSDYLWSRNLDPWRDDAMTQIVVGAGELILGKKIDIRAWRQITIGIAIQKFKMTEAKKMIDEGGDDEEMDAALGSMSDVLHWQAGHNPNTGNRFYGGTVDFRGGLTDAGLQQFRLASELWHHFVRNPMQLPRLVVPPAPSAGNRPSFPRSGTANHVLEDDQRNGESVSGNVTLRSSTTPSKRHRDDEQESPIVQRIARRWAPAQTRRQWTMDQAMVVLQKMYGPNAAYRSSGQQKAMEYVLAGSGQVLAILRTNEGKSLLYLLPCQLPHARTTVVILPLVVLKAEMERRCTVAGIKAHVWGAKSDPNKLHSSPLVIVAVEQAVGRRFQAFLNRLHVANGLDRVVYDECHVAITAATYRVSMELLPMLRQLPVQTIFLTGTMPPSMVPKFEEKMLLRGARLVRSSTMRRDIHFQVSECGPKIDFVHDFSVPRIQEVVRGLAAGTRAIFYCSLKDVVEEVALAIDAPMYHSTSDNVEEKAKVLEQWRAGKPPYIVATSAFGMGIDHPKVRSVVHVGVPWSAIDFAQEVGRLGRDGDGGQSTVLVPHLWNDTTTDRNRRPLDNAEAAMHSYLSTSSCRVLELSRYLDGEGGSPCIPESPMCDQCRGAIAPSVGRGHSSAMTESDDDLEDLQAGAELLQTRIQTQARGLADYTASLETWRGICMICYHLPGRASGQAGHARHNLLKCPNNMKCQFFEAKTRAKTQGSRRGGWFRPLNSCYTCFNPQFVCDLLKAAERKCHFADLVMPTCWAIFQNKDWVAHNLDKLGGGHVAADEAQYMLWLGEVHDMYGKPASRAFAVADLVFSQMDQRR</sequence>
<dbReference type="OrthoDB" id="2290244at2759"/>
<dbReference type="InterPro" id="IPR011545">
    <property type="entry name" value="DEAD/DEAH_box_helicase_dom"/>
</dbReference>
<dbReference type="GO" id="GO:0043138">
    <property type="term" value="F:3'-5' DNA helicase activity"/>
    <property type="evidence" value="ECO:0007669"/>
    <property type="project" value="UniProtKB-EC"/>
</dbReference>
<dbReference type="EMBL" id="JAEPRA010000014">
    <property type="protein sequence ID" value="KAG2175804.1"/>
    <property type="molecule type" value="Genomic_DNA"/>
</dbReference>
<evidence type="ECO:0000256" key="5">
    <source>
        <dbReference type="ARBA" id="ARBA00034808"/>
    </source>
</evidence>
<dbReference type="Pfam" id="PF00271">
    <property type="entry name" value="Helicase_C"/>
    <property type="match status" value="1"/>
</dbReference>
<dbReference type="EC" id="5.6.2.4" evidence="5"/>
<dbReference type="InterPro" id="IPR027417">
    <property type="entry name" value="P-loop_NTPase"/>
</dbReference>
<dbReference type="Pfam" id="PF12013">
    <property type="entry name" value="OrsD"/>
    <property type="match status" value="1"/>
</dbReference>
<dbReference type="PROSITE" id="PS51192">
    <property type="entry name" value="HELICASE_ATP_BIND_1"/>
    <property type="match status" value="1"/>
</dbReference>
<comment type="catalytic activity">
    <reaction evidence="4">
        <text>Couples ATP hydrolysis with the unwinding of duplex DNA by translocating in the 3'-5' direction.</text>
        <dbReference type="EC" id="5.6.2.4"/>
    </reaction>
</comment>
<organism evidence="9 10">
    <name type="scientific">Umbelopsis vinacea</name>
    <dbReference type="NCBI Taxonomy" id="44442"/>
    <lineage>
        <taxon>Eukaryota</taxon>
        <taxon>Fungi</taxon>
        <taxon>Fungi incertae sedis</taxon>
        <taxon>Mucoromycota</taxon>
        <taxon>Mucoromycotina</taxon>
        <taxon>Umbelopsidomycetes</taxon>
        <taxon>Umbelopsidales</taxon>
        <taxon>Umbelopsidaceae</taxon>
        <taxon>Umbelopsis</taxon>
    </lineage>
</organism>
<dbReference type="PANTHER" id="PTHR13710">
    <property type="entry name" value="DNA HELICASE RECQ FAMILY MEMBER"/>
    <property type="match status" value="1"/>
</dbReference>
<keyword evidence="3" id="KW-0067">ATP-binding</keyword>
<comment type="caution">
    <text evidence="9">The sequence shown here is derived from an EMBL/GenBank/DDBJ whole genome shotgun (WGS) entry which is preliminary data.</text>
</comment>
<accession>A0A8H7PLS1</accession>
<feature type="domain" description="Helicase C-terminal" evidence="8">
    <location>
        <begin position="1168"/>
        <end position="1317"/>
    </location>
</feature>
<evidence type="ECO:0000256" key="4">
    <source>
        <dbReference type="ARBA" id="ARBA00034617"/>
    </source>
</evidence>
<dbReference type="GO" id="GO:0005737">
    <property type="term" value="C:cytoplasm"/>
    <property type="evidence" value="ECO:0007669"/>
    <property type="project" value="TreeGrafter"/>
</dbReference>
<keyword evidence="10" id="KW-1185">Reference proteome</keyword>
<feature type="domain" description="Helicase ATP-binding" evidence="7">
    <location>
        <begin position="975"/>
        <end position="1136"/>
    </location>
</feature>
<dbReference type="InterPro" id="IPR022698">
    <property type="entry name" value="OrsD"/>
</dbReference>
<protein>
    <recommendedName>
        <fullName evidence="5">DNA 3'-5' helicase</fullName>
        <ecNumber evidence="5">5.6.2.4</ecNumber>
    </recommendedName>
</protein>
<gene>
    <name evidence="9" type="ORF">INT44_000282</name>
</gene>
<evidence type="ECO:0000256" key="3">
    <source>
        <dbReference type="ARBA" id="ARBA00022840"/>
    </source>
</evidence>
<name>A0A8H7PLS1_9FUNG</name>
<dbReference type="SMART" id="SM00487">
    <property type="entry name" value="DEXDc"/>
    <property type="match status" value="1"/>
</dbReference>
<comment type="similarity">
    <text evidence="1">Belongs to the helicase family. RecQ subfamily.</text>
</comment>
<dbReference type="GO" id="GO:0005694">
    <property type="term" value="C:chromosome"/>
    <property type="evidence" value="ECO:0007669"/>
    <property type="project" value="TreeGrafter"/>
</dbReference>
<dbReference type="InterPro" id="IPR014001">
    <property type="entry name" value="Helicase_ATP-bd"/>
</dbReference>
<evidence type="ECO:0000256" key="2">
    <source>
        <dbReference type="ARBA" id="ARBA00022741"/>
    </source>
</evidence>
<keyword evidence="2" id="KW-0547">Nucleotide-binding</keyword>
<evidence type="ECO:0000313" key="10">
    <source>
        <dbReference type="Proteomes" id="UP000612746"/>
    </source>
</evidence>
<dbReference type="InterPro" id="IPR001650">
    <property type="entry name" value="Helicase_C-like"/>
</dbReference>
<dbReference type="Gene3D" id="3.40.50.300">
    <property type="entry name" value="P-loop containing nucleotide triphosphate hydrolases"/>
    <property type="match status" value="2"/>
</dbReference>